<dbReference type="PANTHER" id="PTHR38030">
    <property type="entry name" value="PROTOPORPHYRINOGEN IX DEHYDROGENASE [MENAQUINONE]"/>
    <property type="match status" value="1"/>
</dbReference>
<dbReference type="InterPro" id="IPR008254">
    <property type="entry name" value="Flavodoxin/NO_synth"/>
</dbReference>
<keyword evidence="3" id="KW-1185">Reference proteome</keyword>
<dbReference type="VEuPathDB" id="FungiDB:PV08_00729"/>
<dbReference type="GO" id="GO:0010181">
    <property type="term" value="F:FMN binding"/>
    <property type="evidence" value="ECO:0007669"/>
    <property type="project" value="InterPro"/>
</dbReference>
<gene>
    <name evidence="2" type="ORF">PV08_00729</name>
</gene>
<dbReference type="GeneID" id="27327812"/>
<protein>
    <recommendedName>
        <fullName evidence="1">Flavodoxin-like domain-containing protein</fullName>
    </recommendedName>
</protein>
<dbReference type="PROSITE" id="PS50902">
    <property type="entry name" value="FLAVODOXIN_LIKE"/>
    <property type="match status" value="1"/>
</dbReference>
<dbReference type="EMBL" id="KN847492">
    <property type="protein sequence ID" value="KIW20154.1"/>
    <property type="molecule type" value="Genomic_DNA"/>
</dbReference>
<evidence type="ECO:0000313" key="3">
    <source>
        <dbReference type="Proteomes" id="UP000053328"/>
    </source>
</evidence>
<dbReference type="AlphaFoldDB" id="A0A0D2C998"/>
<dbReference type="GO" id="GO:0070819">
    <property type="term" value="F:menaquinone-dependent protoporphyrinogen oxidase activity"/>
    <property type="evidence" value="ECO:0007669"/>
    <property type="project" value="TreeGrafter"/>
</dbReference>
<dbReference type="SUPFAM" id="SSF52218">
    <property type="entry name" value="Flavoproteins"/>
    <property type="match status" value="1"/>
</dbReference>
<name>A0A0D2C998_9EURO</name>
<dbReference type="Pfam" id="PF12724">
    <property type="entry name" value="Flavodoxin_5"/>
    <property type="match status" value="1"/>
</dbReference>
<dbReference type="Proteomes" id="UP000053328">
    <property type="component" value="Unassembled WGS sequence"/>
</dbReference>
<dbReference type="InterPro" id="IPR029039">
    <property type="entry name" value="Flavoprotein-like_sf"/>
</dbReference>
<proteinExistence type="predicted"/>
<accession>A0A0D2C998</accession>
<organism evidence="2 3">
    <name type="scientific">Exophiala spinifera</name>
    <dbReference type="NCBI Taxonomy" id="91928"/>
    <lineage>
        <taxon>Eukaryota</taxon>
        <taxon>Fungi</taxon>
        <taxon>Dikarya</taxon>
        <taxon>Ascomycota</taxon>
        <taxon>Pezizomycotina</taxon>
        <taxon>Eurotiomycetes</taxon>
        <taxon>Chaetothyriomycetidae</taxon>
        <taxon>Chaetothyriales</taxon>
        <taxon>Herpotrichiellaceae</taxon>
        <taxon>Exophiala</taxon>
    </lineage>
</organism>
<dbReference type="RefSeq" id="XP_016240370.1">
    <property type="nucleotide sequence ID" value="XM_016375094.1"/>
</dbReference>
<dbReference type="InterPro" id="IPR026816">
    <property type="entry name" value="Flavodoxin_dom"/>
</dbReference>
<evidence type="ECO:0000313" key="2">
    <source>
        <dbReference type="EMBL" id="KIW20154.1"/>
    </source>
</evidence>
<dbReference type="InterPro" id="IPR052200">
    <property type="entry name" value="Protoporphyrinogen_IX_DH"/>
</dbReference>
<dbReference type="Gene3D" id="3.40.50.360">
    <property type="match status" value="1"/>
</dbReference>
<dbReference type="OrthoDB" id="3505753at2759"/>
<evidence type="ECO:0000259" key="1">
    <source>
        <dbReference type="PROSITE" id="PS50902"/>
    </source>
</evidence>
<dbReference type="GO" id="GO:0006783">
    <property type="term" value="P:heme biosynthetic process"/>
    <property type="evidence" value="ECO:0007669"/>
    <property type="project" value="TreeGrafter"/>
</dbReference>
<feature type="domain" description="Flavodoxin-like" evidence="1">
    <location>
        <begin position="3"/>
        <end position="174"/>
    </location>
</feature>
<dbReference type="PANTHER" id="PTHR38030:SF2">
    <property type="entry name" value="PROTOPORPHYRINOGEN IX DEHYDROGENASE [QUINONE]"/>
    <property type="match status" value="1"/>
</dbReference>
<sequence>MPVLITYATSRGSTREVAERIASRLHNDGFAVDCRPVDRVYSVANYKAVIIGSAVHNARWLLDAERFLDVEATGLRTKPLWSFSMGSASASTPGWRREKVAKREQRKIERMIISKVPTVREHRFFAGKNDGQSWSGLARSMYRCIGGRFGDFREWDEIDMWTDAIAKEMKAEGI</sequence>
<dbReference type="HOGENOM" id="CLU_094839_1_0_1"/>
<reference evidence="2 3" key="1">
    <citation type="submission" date="2015-01" db="EMBL/GenBank/DDBJ databases">
        <title>The Genome Sequence of Exophiala spinifera CBS89968.</title>
        <authorList>
            <consortium name="The Broad Institute Genomics Platform"/>
            <person name="Cuomo C."/>
            <person name="de Hoog S."/>
            <person name="Gorbushina A."/>
            <person name="Stielow B."/>
            <person name="Teixiera M."/>
            <person name="Abouelleil A."/>
            <person name="Chapman S.B."/>
            <person name="Priest M."/>
            <person name="Young S.K."/>
            <person name="Wortman J."/>
            <person name="Nusbaum C."/>
            <person name="Birren B."/>
        </authorList>
    </citation>
    <scope>NUCLEOTIDE SEQUENCE [LARGE SCALE GENOMIC DNA]</scope>
    <source>
        <strain evidence="2 3">CBS 89968</strain>
    </source>
</reference>